<feature type="transmembrane region" description="Helical" evidence="7">
    <location>
        <begin position="488"/>
        <end position="510"/>
    </location>
</feature>
<evidence type="ECO:0000256" key="5">
    <source>
        <dbReference type="ARBA" id="ARBA00023136"/>
    </source>
</evidence>
<accession>A0A6J6T3N8</accession>
<gene>
    <name evidence="9" type="ORF">UFOPK2806_00429</name>
</gene>
<dbReference type="Pfam" id="PF02687">
    <property type="entry name" value="FtsX"/>
    <property type="match status" value="1"/>
</dbReference>
<comment type="similarity">
    <text evidence="6">Belongs to the ABC-4 integral membrane protein family.</text>
</comment>
<evidence type="ECO:0000256" key="1">
    <source>
        <dbReference type="ARBA" id="ARBA00004651"/>
    </source>
</evidence>
<feature type="transmembrane region" description="Helical" evidence="7">
    <location>
        <begin position="809"/>
        <end position="834"/>
    </location>
</feature>
<dbReference type="EMBL" id="CAEZYY010000003">
    <property type="protein sequence ID" value="CAB4741762.1"/>
    <property type="molecule type" value="Genomic_DNA"/>
</dbReference>
<dbReference type="PANTHER" id="PTHR30572:SF4">
    <property type="entry name" value="ABC TRANSPORTER PERMEASE YTRF"/>
    <property type="match status" value="1"/>
</dbReference>
<feature type="transmembrane region" description="Helical" evidence="7">
    <location>
        <begin position="354"/>
        <end position="374"/>
    </location>
</feature>
<feature type="domain" description="ABC3 transporter permease C-terminal" evidence="8">
    <location>
        <begin position="760"/>
        <end position="871"/>
    </location>
</feature>
<protein>
    <submittedName>
        <fullName evidence="9">Unannotated protein</fullName>
    </submittedName>
</protein>
<feature type="transmembrane region" description="Helical" evidence="7">
    <location>
        <begin position="759"/>
        <end position="779"/>
    </location>
</feature>
<keyword evidence="5 7" id="KW-0472">Membrane</keyword>
<feature type="transmembrane region" description="Helical" evidence="7">
    <location>
        <begin position="846"/>
        <end position="866"/>
    </location>
</feature>
<keyword evidence="2" id="KW-1003">Cell membrane</keyword>
<sequence>MSLGLASRLARREVRRRPGRTLLVALLVALPTIALGGAAIIVATAQRSPTERFRDHYGYTDFVVDVGGPSVEGAPRDPTAALLKAARSAFGDGTQVAPLSYSSLPARVQGTTAQRGQRSKNLFVHTADLRDPQIAPLYELRSGRAPAAVGEVVVSTKLANSWNLEPGDTLTLSRPALSGTVVGVVRDRTNYDWTGLVGLPGNAFTLPENAGRSLLLVDTPQPVSHSRVTRVVEAGLAARPEQLYTAERNEFVATSDPVLLLGGVFAVVGFAVLSIIVAAAFATSARRQLVTIGQLAANGAPRRLLRTSLALQGAWSAASGLALSAVLLGLGFGFSRSTLATVLGRDVSKLRVPVGQLIAIAVIATVASTVAAYLPARSATRVSVLDALAGRRPLASVPRRLLPIGIVTFAAGVGLELLTTLAVTGGNGSGGSESSVFLIAGALGALLLLGGMCCISPALVSVFGPLARRLRGAARLTARSIARTRPRTAAVVSSIAAFAAVGIAASTFMVTDRAHSAATNAFLPDNVVILSANSCPNPVPGGAQSADVEQTSITEPCVLAEPNAATTREVEEILGSAKKAPLRWATFDPAPVDPSAPPVTDALVLQEPGAIRVATTELLKLIGLSDDDRASLTQNGILAIGEPGQWADGQIQEPGANLLNLRLRTRSGDVTVQAATNRDALRYYGFGSFLITETKAAALGLPIREAGAQYTLPHRISEEQRVELSFLSYGNVGRNFADTSLNISYSYFRPAITGGTIEAAIALGVLVITLLIVAIGLGLSATEGKDERDVLVAIGARPGTLSSLSGLRAFALSAFGVLLAIPVGLVPSIVVIHASQSGEQRPEGPIVPWLTIVLLLAIPFVAYAIARASSSIGRRLRPVHMSNFAFD</sequence>
<evidence type="ECO:0000259" key="8">
    <source>
        <dbReference type="Pfam" id="PF02687"/>
    </source>
</evidence>
<name>A0A6J6T3N8_9ZZZZ</name>
<evidence type="ECO:0000256" key="3">
    <source>
        <dbReference type="ARBA" id="ARBA00022692"/>
    </source>
</evidence>
<evidence type="ECO:0000256" key="7">
    <source>
        <dbReference type="SAM" id="Phobius"/>
    </source>
</evidence>
<dbReference type="AlphaFoldDB" id="A0A6J6T3N8"/>
<organism evidence="9">
    <name type="scientific">freshwater metagenome</name>
    <dbReference type="NCBI Taxonomy" id="449393"/>
    <lineage>
        <taxon>unclassified sequences</taxon>
        <taxon>metagenomes</taxon>
        <taxon>ecological metagenomes</taxon>
    </lineage>
</organism>
<keyword evidence="3 7" id="KW-0812">Transmembrane</keyword>
<feature type="transmembrane region" description="Helical" evidence="7">
    <location>
        <begin position="401"/>
        <end position="424"/>
    </location>
</feature>
<feature type="transmembrane region" description="Helical" evidence="7">
    <location>
        <begin position="258"/>
        <end position="282"/>
    </location>
</feature>
<proteinExistence type="inferred from homology"/>
<keyword evidence="4 7" id="KW-1133">Transmembrane helix</keyword>
<dbReference type="GO" id="GO:0005886">
    <property type="term" value="C:plasma membrane"/>
    <property type="evidence" value="ECO:0007669"/>
    <property type="project" value="UniProtKB-SubCell"/>
</dbReference>
<reference evidence="9" key="1">
    <citation type="submission" date="2020-05" db="EMBL/GenBank/DDBJ databases">
        <authorList>
            <person name="Chiriac C."/>
            <person name="Salcher M."/>
            <person name="Ghai R."/>
            <person name="Kavagutti S V."/>
        </authorList>
    </citation>
    <scope>NUCLEOTIDE SEQUENCE</scope>
</reference>
<feature type="transmembrane region" description="Helical" evidence="7">
    <location>
        <begin position="309"/>
        <end position="334"/>
    </location>
</feature>
<evidence type="ECO:0000313" key="9">
    <source>
        <dbReference type="EMBL" id="CAB4741762.1"/>
    </source>
</evidence>
<evidence type="ECO:0000256" key="4">
    <source>
        <dbReference type="ARBA" id="ARBA00022989"/>
    </source>
</evidence>
<dbReference type="PANTHER" id="PTHR30572">
    <property type="entry name" value="MEMBRANE COMPONENT OF TRANSPORTER-RELATED"/>
    <property type="match status" value="1"/>
</dbReference>
<dbReference type="InterPro" id="IPR003838">
    <property type="entry name" value="ABC3_permease_C"/>
</dbReference>
<feature type="transmembrane region" description="Helical" evidence="7">
    <location>
        <begin position="436"/>
        <end position="467"/>
    </location>
</feature>
<dbReference type="GO" id="GO:0022857">
    <property type="term" value="F:transmembrane transporter activity"/>
    <property type="evidence" value="ECO:0007669"/>
    <property type="project" value="TreeGrafter"/>
</dbReference>
<dbReference type="InterPro" id="IPR050250">
    <property type="entry name" value="Macrolide_Exporter_MacB"/>
</dbReference>
<evidence type="ECO:0000256" key="6">
    <source>
        <dbReference type="ARBA" id="ARBA00038076"/>
    </source>
</evidence>
<comment type="subcellular location">
    <subcellularLocation>
        <location evidence="1">Cell membrane</location>
        <topology evidence="1">Multi-pass membrane protein</topology>
    </subcellularLocation>
</comment>
<feature type="transmembrane region" description="Helical" evidence="7">
    <location>
        <begin position="21"/>
        <end position="45"/>
    </location>
</feature>
<evidence type="ECO:0000256" key="2">
    <source>
        <dbReference type="ARBA" id="ARBA00022475"/>
    </source>
</evidence>